<evidence type="ECO:0000256" key="1">
    <source>
        <dbReference type="ARBA" id="ARBA00022527"/>
    </source>
</evidence>
<feature type="domain" description="Alpha-type protein kinase" evidence="4">
    <location>
        <begin position="23"/>
        <end position="122"/>
    </location>
</feature>
<keyword evidence="1" id="KW-0723">Serine/threonine-protein kinase</keyword>
<dbReference type="Gene3D" id="3.20.200.10">
    <property type="entry name" value="MHCK/EF2 kinase"/>
    <property type="match status" value="1"/>
</dbReference>
<proteinExistence type="predicted"/>
<gene>
    <name evidence="5" type="ORF">DFH07DRAFT_776580</name>
</gene>
<keyword evidence="6" id="KW-1185">Reference proteome</keyword>
<dbReference type="GO" id="GO:0005524">
    <property type="term" value="F:ATP binding"/>
    <property type="evidence" value="ECO:0007669"/>
    <property type="project" value="InterPro"/>
</dbReference>
<dbReference type="Pfam" id="PF02816">
    <property type="entry name" value="Alpha_kinase"/>
    <property type="match status" value="1"/>
</dbReference>
<keyword evidence="3" id="KW-0418">Kinase</keyword>
<dbReference type="EMBL" id="JARJLG010000101">
    <property type="protein sequence ID" value="KAJ7745812.1"/>
    <property type="molecule type" value="Genomic_DNA"/>
</dbReference>
<accession>A0AAD7ILW7</accession>
<dbReference type="InterPro" id="IPR004166">
    <property type="entry name" value="a-kinase_dom"/>
</dbReference>
<evidence type="ECO:0000313" key="6">
    <source>
        <dbReference type="Proteomes" id="UP001215280"/>
    </source>
</evidence>
<keyword evidence="2" id="KW-0808">Transferase</keyword>
<sequence>MSVAVSHDQASGNNVANTSSLLRTYLVEEVIDTDSEDFVKVVHNGNAVPLLALEDPLYNIAQFLCFTQHIQYFKNDGAVFLSDLQDPQIMMEISGNKNIFGDGNVGKVFTLFPKQHICNKYCEWFKLPTVKESGV</sequence>
<evidence type="ECO:0000256" key="3">
    <source>
        <dbReference type="ARBA" id="ARBA00022777"/>
    </source>
</evidence>
<protein>
    <recommendedName>
        <fullName evidence="4">Alpha-type protein kinase domain-containing protein</fullName>
    </recommendedName>
</protein>
<organism evidence="5 6">
    <name type="scientific">Mycena maculata</name>
    <dbReference type="NCBI Taxonomy" id="230809"/>
    <lineage>
        <taxon>Eukaryota</taxon>
        <taxon>Fungi</taxon>
        <taxon>Dikarya</taxon>
        <taxon>Basidiomycota</taxon>
        <taxon>Agaricomycotina</taxon>
        <taxon>Agaricomycetes</taxon>
        <taxon>Agaricomycetidae</taxon>
        <taxon>Agaricales</taxon>
        <taxon>Marasmiineae</taxon>
        <taxon>Mycenaceae</taxon>
        <taxon>Mycena</taxon>
    </lineage>
</organism>
<evidence type="ECO:0000259" key="4">
    <source>
        <dbReference type="Pfam" id="PF02816"/>
    </source>
</evidence>
<dbReference type="AlphaFoldDB" id="A0AAD7ILW7"/>
<comment type="caution">
    <text evidence="5">The sequence shown here is derived from an EMBL/GenBank/DDBJ whole genome shotgun (WGS) entry which is preliminary data.</text>
</comment>
<evidence type="ECO:0000256" key="2">
    <source>
        <dbReference type="ARBA" id="ARBA00022679"/>
    </source>
</evidence>
<name>A0AAD7ILW7_9AGAR</name>
<evidence type="ECO:0000313" key="5">
    <source>
        <dbReference type="EMBL" id="KAJ7745812.1"/>
    </source>
</evidence>
<dbReference type="GO" id="GO:0004674">
    <property type="term" value="F:protein serine/threonine kinase activity"/>
    <property type="evidence" value="ECO:0007669"/>
    <property type="project" value="UniProtKB-KW"/>
</dbReference>
<dbReference type="InterPro" id="IPR011009">
    <property type="entry name" value="Kinase-like_dom_sf"/>
</dbReference>
<reference evidence="5" key="1">
    <citation type="submission" date="2023-03" db="EMBL/GenBank/DDBJ databases">
        <title>Massive genome expansion in bonnet fungi (Mycena s.s.) driven by repeated elements and novel gene families across ecological guilds.</title>
        <authorList>
            <consortium name="Lawrence Berkeley National Laboratory"/>
            <person name="Harder C.B."/>
            <person name="Miyauchi S."/>
            <person name="Viragh M."/>
            <person name="Kuo A."/>
            <person name="Thoen E."/>
            <person name="Andreopoulos B."/>
            <person name="Lu D."/>
            <person name="Skrede I."/>
            <person name="Drula E."/>
            <person name="Henrissat B."/>
            <person name="Morin E."/>
            <person name="Kohler A."/>
            <person name="Barry K."/>
            <person name="LaButti K."/>
            <person name="Morin E."/>
            <person name="Salamov A."/>
            <person name="Lipzen A."/>
            <person name="Mereny Z."/>
            <person name="Hegedus B."/>
            <person name="Baldrian P."/>
            <person name="Stursova M."/>
            <person name="Weitz H."/>
            <person name="Taylor A."/>
            <person name="Grigoriev I.V."/>
            <person name="Nagy L.G."/>
            <person name="Martin F."/>
            <person name="Kauserud H."/>
        </authorList>
    </citation>
    <scope>NUCLEOTIDE SEQUENCE</scope>
    <source>
        <strain evidence="5">CBHHK188m</strain>
    </source>
</reference>
<dbReference type="Proteomes" id="UP001215280">
    <property type="component" value="Unassembled WGS sequence"/>
</dbReference>
<dbReference type="SUPFAM" id="SSF56112">
    <property type="entry name" value="Protein kinase-like (PK-like)"/>
    <property type="match status" value="1"/>
</dbReference>